<dbReference type="KEGG" id="cbi:CLJ_B1847"/>
<gene>
    <name evidence="2" type="ordered locus">CLJ_B1847</name>
</gene>
<dbReference type="EMBL" id="CP001083">
    <property type="protein sequence ID" value="ACQ54788.1"/>
    <property type="molecule type" value="Genomic_DNA"/>
</dbReference>
<organism evidence="2 3">
    <name type="scientific">Clostridium botulinum (strain 657 / Type Ba4)</name>
    <dbReference type="NCBI Taxonomy" id="515621"/>
    <lineage>
        <taxon>Bacteria</taxon>
        <taxon>Bacillati</taxon>
        <taxon>Bacillota</taxon>
        <taxon>Clostridia</taxon>
        <taxon>Eubacteriales</taxon>
        <taxon>Clostridiaceae</taxon>
        <taxon>Clostridium</taxon>
    </lineage>
</organism>
<evidence type="ECO:0000256" key="1">
    <source>
        <dbReference type="SAM" id="Phobius"/>
    </source>
</evidence>
<feature type="transmembrane region" description="Helical" evidence="1">
    <location>
        <begin position="12"/>
        <end position="30"/>
    </location>
</feature>
<reference evidence="2 3" key="1">
    <citation type="journal article" date="2007" name="PLoS ONE">
        <title>Analysis of the neurotoxin complex genes in Clostridium botulinum A1-A4 and B1 strains: BoNT/A3, /Ba4 and /B1 clusters are located within plasmids.</title>
        <authorList>
            <person name="Smith T.J."/>
            <person name="Hill K.K."/>
            <person name="Foley B.T."/>
            <person name="Detter J.C."/>
            <person name="Munk A.C."/>
            <person name="Bruce D.C."/>
            <person name="Doggett N.A."/>
            <person name="Smith L.A."/>
            <person name="Marks J.D."/>
            <person name="Xie G."/>
            <person name="Brettin T.S."/>
        </authorList>
    </citation>
    <scope>NUCLEOTIDE SEQUENCE [LARGE SCALE GENOMIC DNA]</scope>
    <source>
        <strain evidence="3">657 / Type Ba4</strain>
    </source>
</reference>
<protein>
    <submittedName>
        <fullName evidence="2">Uncharacterized protein</fullName>
    </submittedName>
</protein>
<keyword evidence="1" id="KW-0472">Membrane</keyword>
<evidence type="ECO:0000313" key="2">
    <source>
        <dbReference type="EMBL" id="ACQ54788.1"/>
    </source>
</evidence>
<sequence length="51" mass="6149">MLKKKNPNKGVLFAWNYIYIGAMFWSIFIISRCRKINQLEIYKLSILRVLL</sequence>
<dbReference type="AlphaFoldDB" id="A0A3F2ZTC8"/>
<keyword evidence="1" id="KW-1133">Transmembrane helix</keyword>
<dbReference type="Proteomes" id="UP000002333">
    <property type="component" value="Chromosome"/>
</dbReference>
<accession>A0A3F2ZTC8</accession>
<reference evidence="3" key="2">
    <citation type="submission" date="2008-05" db="EMBL/GenBank/DDBJ databases">
        <title>Genome sequence of Clostridium botulinum Ba4 strain 657.</title>
        <authorList>
            <person name="Shrivastava S."/>
            <person name="Brown J.L."/>
            <person name="Bruce D."/>
            <person name="Detter C."/>
            <person name="Munk C."/>
            <person name="Smith L.A."/>
            <person name="Smith T.J."/>
            <person name="Sutton G."/>
            <person name="Brettin T.S."/>
        </authorList>
    </citation>
    <scope>NUCLEOTIDE SEQUENCE [LARGE SCALE GENOMIC DNA]</scope>
    <source>
        <strain evidence="3">657 / Type Ba4</strain>
    </source>
</reference>
<keyword evidence="1" id="KW-0812">Transmembrane</keyword>
<proteinExistence type="predicted"/>
<evidence type="ECO:0000313" key="3">
    <source>
        <dbReference type="Proteomes" id="UP000002333"/>
    </source>
</evidence>
<name>A0A3F2ZTC8_CLOB6</name>